<dbReference type="RefSeq" id="WP_274676212.1">
    <property type="nucleotide sequence ID" value="NZ_JAKNAX010000045.1"/>
</dbReference>
<proteinExistence type="predicted"/>
<name>A0A9X4IXX2_9VIBR</name>
<dbReference type="Proteomes" id="UP001140978">
    <property type="component" value="Unassembled WGS sequence"/>
</dbReference>
<sequence>MNTLVFSLKKKFLDETVAPELDKEKKKVSRFIHEQVKSFFYQDLINTIYSKIDPHPKYKTISFKCDFSQDKPRLHVFVNDSSGGIVPTLYFSSAQLNILSLSIFLAKALNVENPKTEESVDCIFIDDPIQAMDSINILSVIDLFRSIVVNWGKQIILSTHDENFYNLLQKKMPEDLFKSRYIELESFGKVKKEA</sequence>
<comment type="caution">
    <text evidence="1">The sequence shown here is derived from an EMBL/GenBank/DDBJ whole genome shotgun (WGS) entry which is preliminary data.</text>
</comment>
<dbReference type="InterPro" id="IPR027417">
    <property type="entry name" value="P-loop_NTPase"/>
</dbReference>
<evidence type="ECO:0000313" key="1">
    <source>
        <dbReference type="EMBL" id="MDE1347639.1"/>
    </source>
</evidence>
<dbReference type="Gene3D" id="3.40.50.300">
    <property type="entry name" value="P-loop containing nucleotide triphosphate hydrolases"/>
    <property type="match status" value="1"/>
</dbReference>
<evidence type="ECO:0000313" key="2">
    <source>
        <dbReference type="Proteomes" id="UP001140978"/>
    </source>
</evidence>
<gene>
    <name evidence="1" type="ORF">L9X51_14500</name>
</gene>
<organism evidence="1 2">
    <name type="scientific">Vibrio aestuarianus</name>
    <dbReference type="NCBI Taxonomy" id="28171"/>
    <lineage>
        <taxon>Bacteria</taxon>
        <taxon>Pseudomonadati</taxon>
        <taxon>Pseudomonadota</taxon>
        <taxon>Gammaproteobacteria</taxon>
        <taxon>Vibrionales</taxon>
        <taxon>Vibrionaceae</taxon>
        <taxon>Vibrio</taxon>
    </lineage>
</organism>
<reference evidence="1" key="1">
    <citation type="submission" date="2022-02" db="EMBL/GenBank/DDBJ databases">
        <title>Emergence and expansion in Europe of a Vibrio aestuarianus clonal complex pathogenic for oysters.</title>
        <authorList>
            <person name="Mesnil A."/>
            <person name="Travers M.-A."/>
        </authorList>
    </citation>
    <scope>NUCLEOTIDE SEQUENCE</scope>
    <source>
        <strain evidence="1">19_064_15T1</strain>
    </source>
</reference>
<dbReference type="EMBL" id="JAKNAX010000045">
    <property type="protein sequence ID" value="MDE1347639.1"/>
    <property type="molecule type" value="Genomic_DNA"/>
</dbReference>
<accession>A0A9X4IXX2</accession>
<evidence type="ECO:0008006" key="3">
    <source>
        <dbReference type="Google" id="ProtNLM"/>
    </source>
</evidence>
<protein>
    <recommendedName>
        <fullName evidence="3">Exonuclease SbcC</fullName>
    </recommendedName>
</protein>
<dbReference type="SUPFAM" id="SSF52540">
    <property type="entry name" value="P-loop containing nucleoside triphosphate hydrolases"/>
    <property type="match status" value="1"/>
</dbReference>
<dbReference type="AlphaFoldDB" id="A0A9X4IXX2"/>